<reference evidence="2 3" key="1">
    <citation type="submission" date="2020-08" db="EMBL/GenBank/DDBJ databases">
        <title>Functional genomics of gut bacteria from endangered species of beetles.</title>
        <authorList>
            <person name="Carlos-Shanley C."/>
        </authorList>
    </citation>
    <scope>NUCLEOTIDE SEQUENCE [LARGE SCALE GENOMIC DNA]</scope>
    <source>
        <strain evidence="2 3">S00239</strain>
    </source>
</reference>
<dbReference type="Gene3D" id="2.60.40.1190">
    <property type="match status" value="1"/>
</dbReference>
<evidence type="ECO:0000313" key="3">
    <source>
        <dbReference type="Proteomes" id="UP000562027"/>
    </source>
</evidence>
<organism evidence="2 3">
    <name type="scientific">Roseateles oligotrophus</name>
    <dbReference type="NCBI Taxonomy" id="1769250"/>
    <lineage>
        <taxon>Bacteria</taxon>
        <taxon>Pseudomonadati</taxon>
        <taxon>Pseudomonadota</taxon>
        <taxon>Betaproteobacteria</taxon>
        <taxon>Burkholderiales</taxon>
        <taxon>Sphaerotilaceae</taxon>
        <taxon>Roseateles</taxon>
    </lineage>
</organism>
<accession>A0A840L6B8</accession>
<dbReference type="RefSeq" id="WP_221439576.1">
    <property type="nucleotide sequence ID" value="NZ_JACHLP010000005.1"/>
</dbReference>
<proteinExistence type="predicted"/>
<keyword evidence="1" id="KW-0732">Signal</keyword>
<sequence>MKFLLAVVFLLAMAQPAQALLLPRLQAAAAEAAGWPHEAFAREALLLKDFRLEGGAAAPVRRSELRLALQGQVLLAEFRAWHAPDEPPVARQMRRDVEALLQDDHIALVIDVEGRARNGHVFVLNSAGTQFDALIVDGVQMRRDWDGLWQASVEPGSEGWTARFLIPLATLGHSPAATSAQWRFNAQRWSQGGLERQRLAGWQGGKELSSLGDTLLLQLPALDGQAQAQAEGLGLRLKPSLRWTAASARPEGQVRQRLEPGLELFHQADSGLRSTLALNLDFGEAEADERELTLDRFELLREEKREFFLQDAGFFSFGGLQDMSPMPYYSRRVGLDAEGRARSLRAGLKFSGTVVGLDFGVLAAEVDAGESQGAGPRVGVMRVARALGPLHRIGLIATQGHPAGKAGSALSGLDYRFRDTALAGDKTLEFNLWQQRSSNAGLGAGEATGGSLAYPNLGLGGEISVQRVSEHFEPALGYLAEAGVWHSEGALAWWHRNAAGDDWVPGVDWNLRRKLDGSEATVSWNPELRWSPASGDMLMLEWFLVRDRLAHSYEPLPGVALRPGQHDYQYLKLMAESSRARVWGGGAELRVGPYFDGRRQDMDLHLFWQPSTTWAWQGRVGAKRLQMPAAAGRAYTASLRLDHAPSMAWANSLLVQWDSVSEQLGLSARLRWRIQPGRELLFSFDHLQGGQAMFARESGGPGGVTSQQGAQLKLVWGLQL</sequence>
<name>A0A840L6B8_9BURK</name>
<keyword evidence="3" id="KW-1185">Reference proteome</keyword>
<feature type="chain" id="PRO_5032933891" description="Carbohydrate binding protein with CBM9 domain" evidence="1">
    <location>
        <begin position="20"/>
        <end position="720"/>
    </location>
</feature>
<gene>
    <name evidence="2" type="ORF">HNP55_002650</name>
</gene>
<evidence type="ECO:0000313" key="2">
    <source>
        <dbReference type="EMBL" id="MBB4844114.1"/>
    </source>
</evidence>
<evidence type="ECO:0008006" key="4">
    <source>
        <dbReference type="Google" id="ProtNLM"/>
    </source>
</evidence>
<dbReference type="SUPFAM" id="SSF49344">
    <property type="entry name" value="CBD9-like"/>
    <property type="match status" value="1"/>
</dbReference>
<dbReference type="EMBL" id="JACHLP010000005">
    <property type="protein sequence ID" value="MBB4844114.1"/>
    <property type="molecule type" value="Genomic_DNA"/>
</dbReference>
<protein>
    <recommendedName>
        <fullName evidence="4">Carbohydrate binding protein with CBM9 domain</fullName>
    </recommendedName>
</protein>
<dbReference type="AlphaFoldDB" id="A0A840L6B8"/>
<comment type="caution">
    <text evidence="2">The sequence shown here is derived from an EMBL/GenBank/DDBJ whole genome shotgun (WGS) entry which is preliminary data.</text>
</comment>
<dbReference type="Proteomes" id="UP000562027">
    <property type="component" value="Unassembled WGS sequence"/>
</dbReference>
<feature type="signal peptide" evidence="1">
    <location>
        <begin position="1"/>
        <end position="19"/>
    </location>
</feature>
<evidence type="ECO:0000256" key="1">
    <source>
        <dbReference type="SAM" id="SignalP"/>
    </source>
</evidence>